<feature type="domain" description="HTH araC/xylS-type" evidence="4">
    <location>
        <begin position="187"/>
        <end position="286"/>
    </location>
</feature>
<name>A0A5C4TA27_9BACL</name>
<dbReference type="Gene3D" id="1.10.10.60">
    <property type="entry name" value="Homeodomain-like"/>
    <property type="match status" value="2"/>
</dbReference>
<dbReference type="Pfam" id="PF12833">
    <property type="entry name" value="HTH_18"/>
    <property type="match status" value="1"/>
</dbReference>
<keyword evidence="2" id="KW-0238">DNA-binding</keyword>
<comment type="caution">
    <text evidence="5">The sequence shown here is derived from an EMBL/GenBank/DDBJ whole genome shotgun (WGS) entry which is preliminary data.</text>
</comment>
<evidence type="ECO:0000256" key="2">
    <source>
        <dbReference type="ARBA" id="ARBA00023125"/>
    </source>
</evidence>
<dbReference type="OrthoDB" id="2636626at2"/>
<dbReference type="InterPro" id="IPR018060">
    <property type="entry name" value="HTH_AraC"/>
</dbReference>
<keyword evidence="3" id="KW-0804">Transcription</keyword>
<dbReference type="PANTHER" id="PTHR43280:SF2">
    <property type="entry name" value="HTH-TYPE TRANSCRIPTIONAL REGULATOR EXSA"/>
    <property type="match status" value="1"/>
</dbReference>
<gene>
    <name evidence="5" type="ORF">FE784_14660</name>
</gene>
<keyword evidence="1" id="KW-0805">Transcription regulation</keyword>
<dbReference type="PROSITE" id="PS01124">
    <property type="entry name" value="HTH_ARAC_FAMILY_2"/>
    <property type="match status" value="1"/>
</dbReference>
<accession>A0A5C4TA27</accession>
<proteinExistence type="predicted"/>
<dbReference type="Proteomes" id="UP000307943">
    <property type="component" value="Unassembled WGS sequence"/>
</dbReference>
<dbReference type="PANTHER" id="PTHR43280">
    <property type="entry name" value="ARAC-FAMILY TRANSCRIPTIONAL REGULATOR"/>
    <property type="match status" value="1"/>
</dbReference>
<organism evidence="5 6">
    <name type="scientific">Paenibacillus hemerocallicola</name>
    <dbReference type="NCBI Taxonomy" id="1172614"/>
    <lineage>
        <taxon>Bacteria</taxon>
        <taxon>Bacillati</taxon>
        <taxon>Bacillota</taxon>
        <taxon>Bacilli</taxon>
        <taxon>Bacillales</taxon>
        <taxon>Paenibacillaceae</taxon>
        <taxon>Paenibacillus</taxon>
    </lineage>
</organism>
<evidence type="ECO:0000313" key="6">
    <source>
        <dbReference type="Proteomes" id="UP000307943"/>
    </source>
</evidence>
<dbReference type="GO" id="GO:0003700">
    <property type="term" value="F:DNA-binding transcription factor activity"/>
    <property type="evidence" value="ECO:0007669"/>
    <property type="project" value="InterPro"/>
</dbReference>
<evidence type="ECO:0000256" key="3">
    <source>
        <dbReference type="ARBA" id="ARBA00023163"/>
    </source>
</evidence>
<keyword evidence="6" id="KW-1185">Reference proteome</keyword>
<dbReference type="GO" id="GO:0043565">
    <property type="term" value="F:sequence-specific DNA binding"/>
    <property type="evidence" value="ECO:0007669"/>
    <property type="project" value="InterPro"/>
</dbReference>
<reference evidence="5 6" key="1">
    <citation type="submission" date="2019-05" db="EMBL/GenBank/DDBJ databases">
        <title>We sequenced the genome of Paenibacillus hemerocallicola KCTC 33185 for further insight into its adaptation and study the phylogeny of Paenibacillus.</title>
        <authorList>
            <person name="Narsing Rao M.P."/>
        </authorList>
    </citation>
    <scope>NUCLEOTIDE SEQUENCE [LARGE SCALE GENOMIC DNA]</scope>
    <source>
        <strain evidence="5 6">KCTC 33185</strain>
    </source>
</reference>
<evidence type="ECO:0000259" key="4">
    <source>
        <dbReference type="PROSITE" id="PS01124"/>
    </source>
</evidence>
<dbReference type="InterPro" id="IPR009057">
    <property type="entry name" value="Homeodomain-like_sf"/>
</dbReference>
<dbReference type="AlphaFoldDB" id="A0A5C4TA27"/>
<dbReference type="SMART" id="SM00342">
    <property type="entry name" value="HTH_ARAC"/>
    <property type="match status" value="1"/>
</dbReference>
<protein>
    <submittedName>
        <fullName evidence="5">Helix-turn-helix transcriptional regulator</fullName>
    </submittedName>
</protein>
<evidence type="ECO:0000256" key="1">
    <source>
        <dbReference type="ARBA" id="ARBA00023015"/>
    </source>
</evidence>
<dbReference type="EMBL" id="VDCQ01000018">
    <property type="protein sequence ID" value="TNJ65460.1"/>
    <property type="molecule type" value="Genomic_DNA"/>
</dbReference>
<sequence>MQLFIIDHILHFKGGRRMEPYRPADVVPQLVHVLYWDRKERFLNEIDVYPAWVMFAVCEGSFDFKIGHLQGSATNGDVVLCPPGVPLWREVVRTLSFFVIHFRWTLPEPQHAIEDESMLRLIPRGKLTLRDSRRMTSSYQYLLGLWPKRDKLHRRRQNLLLNDIWLQYCIEAEAVRNTGKPSDPLMQQALRLLEARAYDSRFSMKLLSAELGLSPVQFTRRFKARFGKTPTDYVVTLRLDKVRQMLLETNYPLDHIAEQCGYENGFYLSRVFSKKFETSPSVYRSTHQM</sequence>
<dbReference type="SUPFAM" id="SSF46689">
    <property type="entry name" value="Homeodomain-like"/>
    <property type="match status" value="2"/>
</dbReference>
<evidence type="ECO:0000313" key="5">
    <source>
        <dbReference type="EMBL" id="TNJ65460.1"/>
    </source>
</evidence>